<evidence type="ECO:0000256" key="3">
    <source>
        <dbReference type="ARBA" id="ARBA00014962"/>
    </source>
</evidence>
<dbReference type="SMART" id="SM01323">
    <property type="entry name" value="YajC"/>
    <property type="match status" value="1"/>
</dbReference>
<keyword evidence="6 11" id="KW-0812">Transmembrane</keyword>
<dbReference type="NCBIfam" id="TIGR00739">
    <property type="entry name" value="yajC"/>
    <property type="match status" value="1"/>
</dbReference>
<proteinExistence type="inferred from homology"/>
<protein>
    <recommendedName>
        <fullName evidence="3">Sec translocon accessory complex subunit YajC</fullName>
    </recommendedName>
</protein>
<keyword evidence="9" id="KW-0811">Translocation</keyword>
<dbReference type="PANTHER" id="PTHR33909:SF1">
    <property type="entry name" value="SEC TRANSLOCON ACCESSORY COMPLEX SUBUNIT YAJC"/>
    <property type="match status" value="1"/>
</dbReference>
<sequence length="109" mass="11884">MNTTMFLAAQQQGGGSMQFLIMMVVIFAIMYFFMIRPQQKKQKEIRNFQNSLQEGSKVVTGGGIYGTIKKVDIATGKIELEIAKGVVITVDKGSVFADVAASATVSKEK</sequence>
<keyword evidence="10 11" id="KW-0472">Membrane</keyword>
<evidence type="ECO:0000256" key="8">
    <source>
        <dbReference type="ARBA" id="ARBA00022989"/>
    </source>
</evidence>
<comment type="caution">
    <text evidence="12">The sequence shown here is derived from an EMBL/GenBank/DDBJ whole genome shotgun (WGS) entry which is preliminary data.</text>
</comment>
<gene>
    <name evidence="12" type="ORF">ST44_01675</name>
</gene>
<dbReference type="Pfam" id="PF02699">
    <property type="entry name" value="YajC"/>
    <property type="match status" value="1"/>
</dbReference>
<keyword evidence="5" id="KW-1003">Cell membrane</keyword>
<evidence type="ECO:0000256" key="6">
    <source>
        <dbReference type="ARBA" id="ARBA00022692"/>
    </source>
</evidence>
<organism evidence="12 13">
    <name type="scientific">Prevotella pectinovora</name>
    <dbReference type="NCBI Taxonomy" id="1602169"/>
    <lineage>
        <taxon>Bacteria</taxon>
        <taxon>Pseudomonadati</taxon>
        <taxon>Bacteroidota</taxon>
        <taxon>Bacteroidia</taxon>
        <taxon>Bacteroidales</taxon>
        <taxon>Prevotellaceae</taxon>
        <taxon>Prevotella</taxon>
    </lineage>
</organism>
<dbReference type="AlphaFoldDB" id="A0A0D0J2B7"/>
<keyword evidence="13" id="KW-1185">Reference proteome</keyword>
<evidence type="ECO:0000256" key="7">
    <source>
        <dbReference type="ARBA" id="ARBA00022927"/>
    </source>
</evidence>
<dbReference type="RefSeq" id="WP_022316352.1">
    <property type="nucleotide sequence ID" value="NZ_DAIPDX010000045.1"/>
</dbReference>
<evidence type="ECO:0000256" key="5">
    <source>
        <dbReference type="ARBA" id="ARBA00022475"/>
    </source>
</evidence>
<reference evidence="12 13" key="1">
    <citation type="submission" date="2015-01" db="EMBL/GenBank/DDBJ databases">
        <title>Comparative genomics of non-oral Prevotella species.</title>
        <authorList>
            <person name="Accetto T."/>
            <person name="Nograsek B."/>
            <person name="Avgustin G."/>
        </authorList>
    </citation>
    <scope>NUCLEOTIDE SEQUENCE [LARGE SCALE GENOMIC DNA]</scope>
    <source>
        <strain evidence="12 13">P5-119</strain>
    </source>
</reference>
<dbReference type="EMBL" id="JXQK01000018">
    <property type="protein sequence ID" value="KIP64646.1"/>
    <property type="molecule type" value="Genomic_DNA"/>
</dbReference>
<dbReference type="GO" id="GO:0015031">
    <property type="term" value="P:protein transport"/>
    <property type="evidence" value="ECO:0007669"/>
    <property type="project" value="UniProtKB-KW"/>
</dbReference>
<evidence type="ECO:0000256" key="2">
    <source>
        <dbReference type="ARBA" id="ARBA00006742"/>
    </source>
</evidence>
<evidence type="ECO:0000313" key="12">
    <source>
        <dbReference type="EMBL" id="KIP64646.1"/>
    </source>
</evidence>
<keyword evidence="7" id="KW-0653">Protein transport</keyword>
<comment type="similarity">
    <text evidence="2">Belongs to the YajC family.</text>
</comment>
<name>A0A0D0J2B7_9BACT</name>
<evidence type="ECO:0000256" key="10">
    <source>
        <dbReference type="ARBA" id="ARBA00023136"/>
    </source>
</evidence>
<evidence type="ECO:0000256" key="11">
    <source>
        <dbReference type="SAM" id="Phobius"/>
    </source>
</evidence>
<evidence type="ECO:0000256" key="1">
    <source>
        <dbReference type="ARBA" id="ARBA00004162"/>
    </source>
</evidence>
<dbReference type="InterPro" id="IPR003849">
    <property type="entry name" value="Preprotein_translocase_YajC"/>
</dbReference>
<keyword evidence="4" id="KW-0813">Transport</keyword>
<dbReference type="PANTHER" id="PTHR33909">
    <property type="entry name" value="SEC TRANSLOCON ACCESSORY COMPLEX SUBUNIT YAJC"/>
    <property type="match status" value="1"/>
</dbReference>
<accession>A0A0D0J2B7</accession>
<evidence type="ECO:0000313" key="13">
    <source>
        <dbReference type="Proteomes" id="UP000032046"/>
    </source>
</evidence>
<dbReference type="STRING" id="1602171.ST44_01675"/>
<dbReference type="Proteomes" id="UP000032046">
    <property type="component" value="Unassembled WGS sequence"/>
</dbReference>
<dbReference type="GO" id="GO:0005886">
    <property type="term" value="C:plasma membrane"/>
    <property type="evidence" value="ECO:0007669"/>
    <property type="project" value="UniProtKB-SubCell"/>
</dbReference>
<dbReference type="PRINTS" id="PR01853">
    <property type="entry name" value="YAJCTRNLCASE"/>
</dbReference>
<dbReference type="OrthoDB" id="9800132at2"/>
<evidence type="ECO:0000256" key="9">
    <source>
        <dbReference type="ARBA" id="ARBA00023010"/>
    </source>
</evidence>
<feature type="transmembrane region" description="Helical" evidence="11">
    <location>
        <begin position="15"/>
        <end position="34"/>
    </location>
</feature>
<evidence type="ECO:0000256" key="4">
    <source>
        <dbReference type="ARBA" id="ARBA00022448"/>
    </source>
</evidence>
<comment type="subcellular location">
    <subcellularLocation>
        <location evidence="1">Cell membrane</location>
        <topology evidence="1">Single-pass membrane protein</topology>
    </subcellularLocation>
</comment>
<keyword evidence="8 11" id="KW-1133">Transmembrane helix</keyword>